<dbReference type="EMBL" id="JBCGDP010000042">
    <property type="protein sequence ID" value="MEM0578772.1"/>
    <property type="molecule type" value="Genomic_DNA"/>
</dbReference>
<proteinExistence type="predicted"/>
<comment type="caution">
    <text evidence="1">The sequence shown here is derived from an EMBL/GenBank/DDBJ whole genome shotgun (WGS) entry which is preliminary data.</text>
</comment>
<dbReference type="RefSeq" id="WP_342693574.1">
    <property type="nucleotide sequence ID" value="NZ_JBCGDP010000042.1"/>
</dbReference>
<evidence type="ECO:0000313" key="2">
    <source>
        <dbReference type="Proteomes" id="UP001468798"/>
    </source>
</evidence>
<sequence>MIQQVKKSKFKKIIAIYLAMMILLETVQPMQVYALTGGPSQPEFQSFTPIGTSDMVDLASGDFNYNIPIMDVGGYPLNLAYSSGVTMDQEASWVGLGWDLNVGQISRQLRGLPDDFNGDEMIYENSMKPNVTIGANASAFLAAFGVKEAGKISAGLGIKYNNYDGFGASVNGGLTYEISDNLNVGKVGMNIESSASEGVSVSPSASFSHKFTSKSIGEFNLGLSAGVSYNSRKGVESSTMSFTASKKIKNEWNPGGRQGDASIGPSGSISFIDASFTPTKRVGMVSSNFMFNLNLETELWGIEPGAKFSGYRTSQGIKDSEKNKIEKAYGYENTYSAGKSDILDFNREKDRTFNKNTTSLPITNNTYDLYTVQGQGVSGMFRPYKSQVGYVYDNETTDGSTGGSLGVEIGAGGGFHWGYDATVTIGKSYSKVWESSNPALERFKEKRKNNKPDYEKVFFKNIGGFHTDKELSLFNVELGSYKPINLGIVGKGFNVKTNTNYSANTEVIPNKGHVVRKERLSRNQSIEKLTKLEANRFGITKQFSAFAKDGHTAEIRITKEGGERYIYGRAAYNSVKKEATFDVGSTPEVNSKKGLVKYASGKDNSSKNSQNGDQYFNRVTTPAYAHTYLLSTVLSSDYQDLKDDGPTDDDLGTYTKFEYENKTKDHIYKWRVPFGKDYANYDEGLRSSKKDNKGNYLYGEKELLYIKKIVTKTHVAIFHLSERNDGYGVADENGGIGLDSKMYKLDKISLYSKPEYLAKGEEATPIKEANFEYNYSLCQGIDNNSKSASADPKDVGQKGKLTLAKVYFTYKNSNMGKFTPYVFNYGFNPDYDMKAYDVWGNYKPVSANVSLRTTADLSNAEYPFVDQKDQVIADQYASAWLLKSIRLPSGGQMELNYESDDYSKVQNKNAMQMFKVVGSGDKNGLTAENISSSEKNIKKLGNYIYVELDHKIVDNTPNSNRSVADIFYDQYLSTIGDQSNPLYFRFMLNMVNPNPAPGINGTDKYDYVTGYMKINKTKSDYVFNVINGKQYVGIPLEKVGQGDGFKSGSDTNPIQKTGWNFGRKYLNRLVYSMHNEEDTNNLKGVVMELIGWMPTLLDIFKSPNTKLKQTGIASQFVAGKSWIRLMHPDGKKLGGGSRVKDIAIHDQWDVMTGNENNKNYQQFYGQKYSYTTEDQYGNIAGKSSGVATYEPLGSKENPFVKPFYDVNKPDLLLGPDTDNYVEEPFGESFFPSPKITYSRVTVSNLPRMNNDNTEKPLIVKKHATGSVVTEFYTSNDFPTIVDRTVLSGGHKSSTALASILNLNVRNHITMSQGYSIHTNDMDGKMKAQRVYGEGQKEAISGVDYKYNTIIKSEASNEGLLNNTVQTIDSKGAILPKLVGVDYDVINDFRENKSTTTTAGVHLNFATLYYGIWIIVIPVPLPTYSKHEDQIRTAVTTKVIHTSGILSEKIAYDLGSKVSTKNLAWDADTGEVLLTQTVNEYNDSYFNFNFPAYWSYDGMSQAAKNIGLEWNIAQVADNKYQFTGGEYKASDYLIDGDEVYLNGTATDGKTKKALKAWVVKVNETTFQLLDKDGLLIKGSNVNKGSIKVIRSGHRNMQMASMASVTSMRNPLYDYDANNKITSIRENIGDNPFFSSSVSNRIVNASAIEYNNIWPSQCECNLPRMFFGTDGKPQFEYEKDNSLEDQEDIEKRSFNPYVYNVLGNWRANKSYAYLTGRNHTVDPTPRKTGFFTNFAPFYVLTNGKWGITTDNYKRWTFASEVTQYNPYGQEIENKDALKRYSSALYGYTNRLPVAVGSNTKYSELASDGFEDYDALACEKASHFDFKAQLKVNEVSVSTKQSHTGRKSLKVEPNKKAVVKKQVVSCSTAGVTTTKK</sequence>
<keyword evidence="2" id="KW-1185">Reference proteome</keyword>
<evidence type="ECO:0000313" key="1">
    <source>
        <dbReference type="EMBL" id="MEM0578772.1"/>
    </source>
</evidence>
<name>A0ABU9NU03_9FLAO</name>
<dbReference type="Proteomes" id="UP001468798">
    <property type="component" value="Unassembled WGS sequence"/>
</dbReference>
<gene>
    <name evidence="1" type="ORF">WFZ86_19880</name>
</gene>
<reference evidence="1 2" key="1">
    <citation type="submission" date="2024-03" db="EMBL/GenBank/DDBJ databases">
        <title>Two novel species of the genus Flavobacterium exhibiting potentially degradation of complex polysaccharides.</title>
        <authorList>
            <person name="Lian X."/>
        </authorList>
    </citation>
    <scope>NUCLEOTIDE SEQUENCE [LARGE SCALE GENOMIC DNA]</scope>
    <source>
        <strain evidence="1 2">N6</strain>
    </source>
</reference>
<accession>A0ABU9NU03</accession>
<protein>
    <submittedName>
        <fullName evidence="1">Uncharacterized protein</fullName>
    </submittedName>
</protein>
<organism evidence="1 2">
    <name type="scientific">Flavobacterium polysaccharolyticum</name>
    <dbReference type="NCBI Taxonomy" id="3133148"/>
    <lineage>
        <taxon>Bacteria</taxon>
        <taxon>Pseudomonadati</taxon>
        <taxon>Bacteroidota</taxon>
        <taxon>Flavobacteriia</taxon>
        <taxon>Flavobacteriales</taxon>
        <taxon>Flavobacteriaceae</taxon>
        <taxon>Flavobacterium</taxon>
    </lineage>
</organism>